<organism evidence="1 2">
    <name type="scientific">Auriscalpium vulgare</name>
    <dbReference type="NCBI Taxonomy" id="40419"/>
    <lineage>
        <taxon>Eukaryota</taxon>
        <taxon>Fungi</taxon>
        <taxon>Dikarya</taxon>
        <taxon>Basidiomycota</taxon>
        <taxon>Agaricomycotina</taxon>
        <taxon>Agaricomycetes</taxon>
        <taxon>Russulales</taxon>
        <taxon>Auriscalpiaceae</taxon>
        <taxon>Auriscalpium</taxon>
    </lineage>
</organism>
<proteinExistence type="predicted"/>
<gene>
    <name evidence="1" type="ORF">FA95DRAFT_1613451</name>
</gene>
<protein>
    <submittedName>
        <fullName evidence="1">Uncharacterized protein</fullName>
    </submittedName>
</protein>
<keyword evidence="2" id="KW-1185">Reference proteome</keyword>
<comment type="caution">
    <text evidence="1">The sequence shown here is derived from an EMBL/GenBank/DDBJ whole genome shotgun (WGS) entry which is preliminary data.</text>
</comment>
<evidence type="ECO:0000313" key="1">
    <source>
        <dbReference type="EMBL" id="KAI0038353.1"/>
    </source>
</evidence>
<dbReference type="Proteomes" id="UP000814033">
    <property type="component" value="Unassembled WGS sequence"/>
</dbReference>
<evidence type="ECO:0000313" key="2">
    <source>
        <dbReference type="Proteomes" id="UP000814033"/>
    </source>
</evidence>
<dbReference type="EMBL" id="MU276522">
    <property type="protein sequence ID" value="KAI0038353.1"/>
    <property type="molecule type" value="Genomic_DNA"/>
</dbReference>
<accession>A0ACB8R2V5</accession>
<reference evidence="1" key="1">
    <citation type="submission" date="2021-02" db="EMBL/GenBank/DDBJ databases">
        <authorList>
            <consortium name="DOE Joint Genome Institute"/>
            <person name="Ahrendt S."/>
            <person name="Looney B.P."/>
            <person name="Miyauchi S."/>
            <person name="Morin E."/>
            <person name="Drula E."/>
            <person name="Courty P.E."/>
            <person name="Chicoki N."/>
            <person name="Fauchery L."/>
            <person name="Kohler A."/>
            <person name="Kuo A."/>
            <person name="Labutti K."/>
            <person name="Pangilinan J."/>
            <person name="Lipzen A."/>
            <person name="Riley R."/>
            <person name="Andreopoulos W."/>
            <person name="He G."/>
            <person name="Johnson J."/>
            <person name="Barry K.W."/>
            <person name="Grigoriev I.V."/>
            <person name="Nagy L."/>
            <person name="Hibbett D."/>
            <person name="Henrissat B."/>
            <person name="Matheny P.B."/>
            <person name="Labbe J."/>
            <person name="Martin F."/>
        </authorList>
    </citation>
    <scope>NUCLEOTIDE SEQUENCE</scope>
    <source>
        <strain evidence="1">FP105234-sp</strain>
    </source>
</reference>
<name>A0ACB8R2V5_9AGAM</name>
<sequence>MSGFMAIALTILIVTEAVVGLESCTAWDTSIYLFGYISFGLASSLLLIRIFAVWRRQFIVVSVSTVLWAIGIALNIHWYTVVMRSVYVQQTGECVRFERSIFSNIGLMISDLGLLAIMLVGVLRHHADMLARPQGFGGVWDLLWHQVIDCLGLDGTVEVPTLVLILLNFHEPWDVTREIVTLGAISMIAIRMYRVLANNQPGTDVDPIHSTEQTLLLR</sequence>
<reference evidence="1" key="2">
    <citation type="journal article" date="2022" name="New Phytol.">
        <title>Evolutionary transition to the ectomycorrhizal habit in the genomes of a hyperdiverse lineage of mushroom-forming fungi.</title>
        <authorList>
            <person name="Looney B."/>
            <person name="Miyauchi S."/>
            <person name="Morin E."/>
            <person name="Drula E."/>
            <person name="Courty P.E."/>
            <person name="Kohler A."/>
            <person name="Kuo A."/>
            <person name="LaButti K."/>
            <person name="Pangilinan J."/>
            <person name="Lipzen A."/>
            <person name="Riley R."/>
            <person name="Andreopoulos W."/>
            <person name="He G."/>
            <person name="Johnson J."/>
            <person name="Nolan M."/>
            <person name="Tritt A."/>
            <person name="Barry K.W."/>
            <person name="Grigoriev I.V."/>
            <person name="Nagy L.G."/>
            <person name="Hibbett D."/>
            <person name="Henrissat B."/>
            <person name="Matheny P.B."/>
            <person name="Labbe J."/>
            <person name="Martin F.M."/>
        </authorList>
    </citation>
    <scope>NUCLEOTIDE SEQUENCE</scope>
    <source>
        <strain evidence="1">FP105234-sp</strain>
    </source>
</reference>